<dbReference type="Proteomes" id="UP001060215">
    <property type="component" value="Chromosome 4"/>
</dbReference>
<keyword evidence="2" id="KW-1185">Reference proteome</keyword>
<organism evidence="1 2">
    <name type="scientific">Camellia lanceoleosa</name>
    <dbReference type="NCBI Taxonomy" id="1840588"/>
    <lineage>
        <taxon>Eukaryota</taxon>
        <taxon>Viridiplantae</taxon>
        <taxon>Streptophyta</taxon>
        <taxon>Embryophyta</taxon>
        <taxon>Tracheophyta</taxon>
        <taxon>Spermatophyta</taxon>
        <taxon>Magnoliopsida</taxon>
        <taxon>eudicotyledons</taxon>
        <taxon>Gunneridae</taxon>
        <taxon>Pentapetalae</taxon>
        <taxon>asterids</taxon>
        <taxon>Ericales</taxon>
        <taxon>Theaceae</taxon>
        <taxon>Camellia</taxon>
    </lineage>
</organism>
<reference evidence="1 2" key="1">
    <citation type="journal article" date="2022" name="Plant J.">
        <title>Chromosome-level genome of Camellia lanceoleosa provides a valuable resource for understanding genome evolution and self-incompatibility.</title>
        <authorList>
            <person name="Gong W."/>
            <person name="Xiao S."/>
            <person name="Wang L."/>
            <person name="Liao Z."/>
            <person name="Chang Y."/>
            <person name="Mo W."/>
            <person name="Hu G."/>
            <person name="Li W."/>
            <person name="Zhao G."/>
            <person name="Zhu H."/>
            <person name="Hu X."/>
            <person name="Ji K."/>
            <person name="Xiang X."/>
            <person name="Song Q."/>
            <person name="Yuan D."/>
            <person name="Jin S."/>
            <person name="Zhang L."/>
        </authorList>
    </citation>
    <scope>NUCLEOTIDE SEQUENCE [LARGE SCALE GENOMIC DNA]</scope>
    <source>
        <strain evidence="1">SQ_2022a</strain>
    </source>
</reference>
<evidence type="ECO:0000313" key="1">
    <source>
        <dbReference type="EMBL" id="KAI8014295.1"/>
    </source>
</evidence>
<proteinExistence type="predicted"/>
<name>A0ACC0HPA3_9ERIC</name>
<accession>A0ACC0HPA3</accession>
<dbReference type="EMBL" id="CM045761">
    <property type="protein sequence ID" value="KAI8014295.1"/>
    <property type="molecule type" value="Genomic_DNA"/>
</dbReference>
<comment type="caution">
    <text evidence="1">The sequence shown here is derived from an EMBL/GenBank/DDBJ whole genome shotgun (WGS) entry which is preliminary data.</text>
</comment>
<protein>
    <submittedName>
        <fullName evidence="1">Uncharacterized protein</fullName>
    </submittedName>
</protein>
<gene>
    <name evidence="1" type="ORF">LOK49_LG05G01950</name>
</gene>
<evidence type="ECO:0000313" key="2">
    <source>
        <dbReference type="Proteomes" id="UP001060215"/>
    </source>
</evidence>
<sequence>MRSPSAFFLLFLLFLFANTLEARPDPGGECWQDIMKDQPMPKAIQGSLSLSALSKKKTDSHTSTETMEYSAKERRPFVKDFEPRPSITGYHLTEERSFVKDIEPRPSITAYRVDDKLTKRNLL</sequence>